<dbReference type="EMBL" id="BARS01012827">
    <property type="protein sequence ID" value="GAF90611.1"/>
    <property type="molecule type" value="Genomic_DNA"/>
</dbReference>
<accession>X0TTT1</accession>
<proteinExistence type="predicted"/>
<name>X0TTT1_9ZZZZ</name>
<feature type="compositionally biased region" description="Polar residues" evidence="1">
    <location>
        <begin position="32"/>
        <end position="50"/>
    </location>
</feature>
<evidence type="ECO:0000313" key="2">
    <source>
        <dbReference type="EMBL" id="GAF90611.1"/>
    </source>
</evidence>
<feature type="compositionally biased region" description="Polar residues" evidence="1">
    <location>
        <begin position="1"/>
        <end position="12"/>
    </location>
</feature>
<sequence>MAISVSPITASGTPALRAIPTPPSTVKCAPTNKPTNPAVATSKLTGTLQL</sequence>
<feature type="non-terminal residue" evidence="2">
    <location>
        <position position="50"/>
    </location>
</feature>
<gene>
    <name evidence="2" type="ORF">S01H1_22647</name>
</gene>
<comment type="caution">
    <text evidence="2">The sequence shown here is derived from an EMBL/GenBank/DDBJ whole genome shotgun (WGS) entry which is preliminary data.</text>
</comment>
<feature type="region of interest" description="Disordered" evidence="1">
    <location>
        <begin position="1"/>
        <end position="50"/>
    </location>
</feature>
<evidence type="ECO:0000256" key="1">
    <source>
        <dbReference type="SAM" id="MobiDB-lite"/>
    </source>
</evidence>
<dbReference type="AlphaFoldDB" id="X0TTT1"/>
<organism evidence="2">
    <name type="scientific">marine sediment metagenome</name>
    <dbReference type="NCBI Taxonomy" id="412755"/>
    <lineage>
        <taxon>unclassified sequences</taxon>
        <taxon>metagenomes</taxon>
        <taxon>ecological metagenomes</taxon>
    </lineage>
</organism>
<reference evidence="2" key="1">
    <citation type="journal article" date="2014" name="Front. Microbiol.">
        <title>High frequency of phylogenetically diverse reductive dehalogenase-homologous genes in deep subseafloor sedimentary metagenomes.</title>
        <authorList>
            <person name="Kawai M."/>
            <person name="Futagami T."/>
            <person name="Toyoda A."/>
            <person name="Takaki Y."/>
            <person name="Nishi S."/>
            <person name="Hori S."/>
            <person name="Arai W."/>
            <person name="Tsubouchi T."/>
            <person name="Morono Y."/>
            <person name="Uchiyama I."/>
            <person name="Ito T."/>
            <person name="Fujiyama A."/>
            <person name="Inagaki F."/>
            <person name="Takami H."/>
        </authorList>
    </citation>
    <scope>NUCLEOTIDE SEQUENCE</scope>
    <source>
        <strain evidence="2">Expedition CK06-06</strain>
    </source>
</reference>
<protein>
    <submittedName>
        <fullName evidence="2">Uncharacterized protein</fullName>
    </submittedName>
</protein>